<dbReference type="EMBL" id="ML977140">
    <property type="protein sequence ID" value="KAF1991060.1"/>
    <property type="molecule type" value="Genomic_DNA"/>
</dbReference>
<dbReference type="PANTHER" id="PTHR46395">
    <property type="entry name" value="ADP-RIBOSYLATION FACTOR GTPASE-ACTIVATING PROTEIN 1"/>
    <property type="match status" value="1"/>
</dbReference>
<evidence type="ECO:0000256" key="3">
    <source>
        <dbReference type="ARBA" id="ARBA00022771"/>
    </source>
</evidence>
<protein>
    <submittedName>
        <fullName evidence="8">ADP-ribosylation factor GTPase activator</fullName>
    </submittedName>
</protein>
<evidence type="ECO:0000313" key="9">
    <source>
        <dbReference type="Proteomes" id="UP000800041"/>
    </source>
</evidence>
<dbReference type="InterPro" id="IPR037278">
    <property type="entry name" value="ARFGAP/RecO"/>
</dbReference>
<dbReference type="CDD" id="cd08830">
    <property type="entry name" value="ArfGap_ArfGap1"/>
    <property type="match status" value="1"/>
</dbReference>
<dbReference type="SMART" id="SM00105">
    <property type="entry name" value="ArfGap"/>
    <property type="match status" value="1"/>
</dbReference>
<dbReference type="Gene3D" id="1.10.220.150">
    <property type="entry name" value="Arf GTPase activating protein"/>
    <property type="match status" value="1"/>
</dbReference>
<evidence type="ECO:0000256" key="4">
    <source>
        <dbReference type="ARBA" id="ARBA00022833"/>
    </source>
</evidence>
<dbReference type="PANTHER" id="PTHR46395:SF1">
    <property type="entry name" value="ADP-RIBOSYLATION FACTOR GTPASE-ACTIVATING PROTEIN 1"/>
    <property type="match status" value="1"/>
</dbReference>
<evidence type="ECO:0000256" key="5">
    <source>
        <dbReference type="PROSITE-ProRule" id="PRU00288"/>
    </source>
</evidence>
<dbReference type="AlphaFoldDB" id="A0A6G1HDG4"/>
<dbReference type="SUPFAM" id="SSF57863">
    <property type="entry name" value="ArfGap/RecO-like zinc finger"/>
    <property type="match status" value="1"/>
</dbReference>
<sequence>MWEVDPETRSKLLETQKTNGNNTCVDCGAPSPQWASPKFGIFMCLTCSGIHRGLGVHISFVRSITMDAFKPAELARMSAGGNQPWKDFFDAHPSNKIEGRTFDDSTINERYDSEPGEEWKERLTAKVEGKEYVKTEDGGQARKKKEAATMAKTMSGGSISGGSRSQTPTGTKLNRTRTADLGGAGRSNSPSLGSAAMGKKAQNEAYFARMGADNANRSADLPPSQGGKFAGFGSEPMPPPRNGGGIPGVDDFQQDPVAALTKGFGWLSSTVTKTAATGYEGFIKPNMQKLAEADIAAQARNTALQLGQTVQTGVHRFVEGEYDHPPRRQQGSSTTRDGAPLSPDPDKQDFWDSFGEPPKGPSKEKKDFWDEFANAGEARVQKAGGSKPTSIGTSAMRKPGGGGGGKEGDEWGEW</sequence>
<dbReference type="PRINTS" id="PR00405">
    <property type="entry name" value="REVINTRACTNG"/>
</dbReference>
<dbReference type="Proteomes" id="UP000800041">
    <property type="component" value="Unassembled WGS sequence"/>
</dbReference>
<evidence type="ECO:0000256" key="2">
    <source>
        <dbReference type="ARBA" id="ARBA00022723"/>
    </source>
</evidence>
<gene>
    <name evidence="8" type="ORF">K402DRAFT_368857</name>
</gene>
<accession>A0A6G1HDG4</accession>
<feature type="region of interest" description="Disordered" evidence="6">
    <location>
        <begin position="214"/>
        <end position="251"/>
    </location>
</feature>
<dbReference type="InterPro" id="IPR001164">
    <property type="entry name" value="ArfGAP_dom"/>
</dbReference>
<keyword evidence="9" id="KW-1185">Reference proteome</keyword>
<keyword evidence="2" id="KW-0479">Metal-binding</keyword>
<evidence type="ECO:0000313" key="8">
    <source>
        <dbReference type="EMBL" id="KAF1991060.1"/>
    </source>
</evidence>
<dbReference type="OrthoDB" id="983479at2759"/>
<dbReference type="Pfam" id="PF01412">
    <property type="entry name" value="ArfGap"/>
    <property type="match status" value="1"/>
</dbReference>
<dbReference type="GO" id="GO:0008270">
    <property type="term" value="F:zinc ion binding"/>
    <property type="evidence" value="ECO:0007669"/>
    <property type="project" value="UniProtKB-KW"/>
</dbReference>
<dbReference type="GO" id="GO:0032012">
    <property type="term" value="P:regulation of ARF protein signal transduction"/>
    <property type="evidence" value="ECO:0007669"/>
    <property type="project" value="TreeGrafter"/>
</dbReference>
<evidence type="ECO:0000256" key="6">
    <source>
        <dbReference type="SAM" id="MobiDB-lite"/>
    </source>
</evidence>
<dbReference type="GO" id="GO:0005096">
    <property type="term" value="F:GTPase activator activity"/>
    <property type="evidence" value="ECO:0007669"/>
    <property type="project" value="UniProtKB-KW"/>
</dbReference>
<feature type="region of interest" description="Disordered" evidence="6">
    <location>
        <begin position="320"/>
        <end position="414"/>
    </location>
</feature>
<feature type="compositionally biased region" description="Low complexity" evidence="6">
    <location>
        <begin position="148"/>
        <end position="165"/>
    </location>
</feature>
<dbReference type="GO" id="GO:0030100">
    <property type="term" value="P:regulation of endocytosis"/>
    <property type="evidence" value="ECO:0007669"/>
    <property type="project" value="TreeGrafter"/>
</dbReference>
<dbReference type="PROSITE" id="PS50115">
    <property type="entry name" value="ARFGAP"/>
    <property type="match status" value="1"/>
</dbReference>
<keyword evidence="4" id="KW-0862">Zinc</keyword>
<proteinExistence type="predicted"/>
<reference evidence="8" key="1">
    <citation type="journal article" date="2020" name="Stud. Mycol.">
        <title>101 Dothideomycetes genomes: a test case for predicting lifestyles and emergence of pathogens.</title>
        <authorList>
            <person name="Haridas S."/>
            <person name="Albert R."/>
            <person name="Binder M."/>
            <person name="Bloem J."/>
            <person name="Labutti K."/>
            <person name="Salamov A."/>
            <person name="Andreopoulos B."/>
            <person name="Baker S."/>
            <person name="Barry K."/>
            <person name="Bills G."/>
            <person name="Bluhm B."/>
            <person name="Cannon C."/>
            <person name="Castanera R."/>
            <person name="Culley D."/>
            <person name="Daum C."/>
            <person name="Ezra D."/>
            <person name="Gonzalez J."/>
            <person name="Henrissat B."/>
            <person name="Kuo A."/>
            <person name="Liang C."/>
            <person name="Lipzen A."/>
            <person name="Lutzoni F."/>
            <person name="Magnuson J."/>
            <person name="Mondo S."/>
            <person name="Nolan M."/>
            <person name="Ohm R."/>
            <person name="Pangilinan J."/>
            <person name="Park H.-J."/>
            <person name="Ramirez L."/>
            <person name="Alfaro M."/>
            <person name="Sun H."/>
            <person name="Tritt A."/>
            <person name="Yoshinaga Y."/>
            <person name="Zwiers L.-H."/>
            <person name="Turgeon B."/>
            <person name="Goodwin S."/>
            <person name="Spatafora J."/>
            <person name="Crous P."/>
            <person name="Grigoriev I."/>
        </authorList>
    </citation>
    <scope>NUCLEOTIDE SEQUENCE</scope>
    <source>
        <strain evidence="8">CBS 113979</strain>
    </source>
</reference>
<dbReference type="FunFam" id="1.10.220.150:FF:000014">
    <property type="entry name" value="ADP-ribosylation factor GTPase-activating protein"/>
    <property type="match status" value="1"/>
</dbReference>
<feature type="region of interest" description="Disordered" evidence="6">
    <location>
        <begin position="134"/>
        <end position="197"/>
    </location>
</feature>
<evidence type="ECO:0000259" key="7">
    <source>
        <dbReference type="PROSITE" id="PS50115"/>
    </source>
</evidence>
<organism evidence="8 9">
    <name type="scientific">Aulographum hederae CBS 113979</name>
    <dbReference type="NCBI Taxonomy" id="1176131"/>
    <lineage>
        <taxon>Eukaryota</taxon>
        <taxon>Fungi</taxon>
        <taxon>Dikarya</taxon>
        <taxon>Ascomycota</taxon>
        <taxon>Pezizomycotina</taxon>
        <taxon>Dothideomycetes</taxon>
        <taxon>Pleosporomycetidae</taxon>
        <taxon>Aulographales</taxon>
        <taxon>Aulographaceae</taxon>
    </lineage>
</organism>
<dbReference type="GO" id="GO:0000139">
    <property type="term" value="C:Golgi membrane"/>
    <property type="evidence" value="ECO:0007669"/>
    <property type="project" value="TreeGrafter"/>
</dbReference>
<evidence type="ECO:0000256" key="1">
    <source>
        <dbReference type="ARBA" id="ARBA00022468"/>
    </source>
</evidence>
<name>A0A6G1HDG4_9PEZI</name>
<feature type="domain" description="Arf-GAP" evidence="7">
    <location>
        <begin position="7"/>
        <end position="132"/>
    </location>
</feature>
<dbReference type="InterPro" id="IPR038508">
    <property type="entry name" value="ArfGAP_dom_sf"/>
</dbReference>
<keyword evidence="1" id="KW-0343">GTPase activation</keyword>
<keyword evidence="3 5" id="KW-0863">Zinc-finger</keyword>